<sequence length="38" mass="4489">MKELDIECLSERLMDIDYNTFSLLIGLNLPEEEIFRGQ</sequence>
<evidence type="ECO:0000313" key="1">
    <source>
        <dbReference type="EMBL" id="KKL68604.1"/>
    </source>
</evidence>
<name>A0A0F9E3N3_9ZZZZ</name>
<proteinExistence type="predicted"/>
<organism evidence="1">
    <name type="scientific">marine sediment metagenome</name>
    <dbReference type="NCBI Taxonomy" id="412755"/>
    <lineage>
        <taxon>unclassified sequences</taxon>
        <taxon>metagenomes</taxon>
        <taxon>ecological metagenomes</taxon>
    </lineage>
</organism>
<accession>A0A0F9E3N3</accession>
<reference evidence="1" key="1">
    <citation type="journal article" date="2015" name="Nature">
        <title>Complex archaea that bridge the gap between prokaryotes and eukaryotes.</title>
        <authorList>
            <person name="Spang A."/>
            <person name="Saw J.H."/>
            <person name="Jorgensen S.L."/>
            <person name="Zaremba-Niedzwiedzka K."/>
            <person name="Martijn J."/>
            <person name="Lind A.E."/>
            <person name="van Eijk R."/>
            <person name="Schleper C."/>
            <person name="Guy L."/>
            <person name="Ettema T.J."/>
        </authorList>
    </citation>
    <scope>NUCLEOTIDE SEQUENCE</scope>
</reference>
<dbReference type="AlphaFoldDB" id="A0A0F9E3N3"/>
<dbReference type="EMBL" id="LAZR01026477">
    <property type="protein sequence ID" value="KKL68604.1"/>
    <property type="molecule type" value="Genomic_DNA"/>
</dbReference>
<gene>
    <name evidence="1" type="ORF">LCGC14_2123310</name>
</gene>
<comment type="caution">
    <text evidence="1">The sequence shown here is derived from an EMBL/GenBank/DDBJ whole genome shotgun (WGS) entry which is preliminary data.</text>
</comment>
<protein>
    <submittedName>
        <fullName evidence="1">Uncharacterized protein</fullName>
    </submittedName>
</protein>